<feature type="compositionally biased region" description="Low complexity" evidence="1">
    <location>
        <begin position="18"/>
        <end position="40"/>
    </location>
</feature>
<feature type="compositionally biased region" description="Basic residues" evidence="1">
    <location>
        <begin position="41"/>
        <end position="53"/>
    </location>
</feature>
<gene>
    <name evidence="2" type="ORF">E2C01_022926</name>
</gene>
<proteinExistence type="predicted"/>
<dbReference type="EMBL" id="VSRR010002117">
    <property type="protein sequence ID" value="MPC29681.1"/>
    <property type="molecule type" value="Genomic_DNA"/>
</dbReference>
<feature type="compositionally biased region" description="Basic and acidic residues" evidence="1">
    <location>
        <begin position="68"/>
        <end position="79"/>
    </location>
</feature>
<evidence type="ECO:0000313" key="3">
    <source>
        <dbReference type="Proteomes" id="UP000324222"/>
    </source>
</evidence>
<feature type="region of interest" description="Disordered" evidence="1">
    <location>
        <begin position="1"/>
        <end position="95"/>
    </location>
</feature>
<protein>
    <submittedName>
        <fullName evidence="2">Uncharacterized protein</fullName>
    </submittedName>
</protein>
<dbReference type="AlphaFoldDB" id="A0A5B7E6Q0"/>
<evidence type="ECO:0000313" key="2">
    <source>
        <dbReference type="EMBL" id="MPC29681.1"/>
    </source>
</evidence>
<dbReference type="Proteomes" id="UP000324222">
    <property type="component" value="Unassembled WGS sequence"/>
</dbReference>
<evidence type="ECO:0000256" key="1">
    <source>
        <dbReference type="SAM" id="MobiDB-lite"/>
    </source>
</evidence>
<feature type="compositionally biased region" description="Gly residues" evidence="1">
    <location>
        <begin position="1"/>
        <end position="17"/>
    </location>
</feature>
<keyword evidence="3" id="KW-1185">Reference proteome</keyword>
<sequence length="95" mass="9721">MRTGGAGRQAAGRGGDVAGLAGTTSGPGRCTTPTTTTTTRGARRPRLAPRRCRAGGGRKGPHHAASAHPREGKTRREIKVTPTVRATPRQQGGDG</sequence>
<reference evidence="2 3" key="1">
    <citation type="submission" date="2019-05" db="EMBL/GenBank/DDBJ databases">
        <title>Another draft genome of Portunus trituberculatus and its Hox gene families provides insights of decapod evolution.</title>
        <authorList>
            <person name="Jeong J.-H."/>
            <person name="Song I."/>
            <person name="Kim S."/>
            <person name="Choi T."/>
            <person name="Kim D."/>
            <person name="Ryu S."/>
            <person name="Kim W."/>
        </authorList>
    </citation>
    <scope>NUCLEOTIDE SEQUENCE [LARGE SCALE GENOMIC DNA]</scope>
    <source>
        <tissue evidence="2">Muscle</tissue>
    </source>
</reference>
<organism evidence="2 3">
    <name type="scientific">Portunus trituberculatus</name>
    <name type="common">Swimming crab</name>
    <name type="synonym">Neptunus trituberculatus</name>
    <dbReference type="NCBI Taxonomy" id="210409"/>
    <lineage>
        <taxon>Eukaryota</taxon>
        <taxon>Metazoa</taxon>
        <taxon>Ecdysozoa</taxon>
        <taxon>Arthropoda</taxon>
        <taxon>Crustacea</taxon>
        <taxon>Multicrustacea</taxon>
        <taxon>Malacostraca</taxon>
        <taxon>Eumalacostraca</taxon>
        <taxon>Eucarida</taxon>
        <taxon>Decapoda</taxon>
        <taxon>Pleocyemata</taxon>
        <taxon>Brachyura</taxon>
        <taxon>Eubrachyura</taxon>
        <taxon>Portunoidea</taxon>
        <taxon>Portunidae</taxon>
        <taxon>Portuninae</taxon>
        <taxon>Portunus</taxon>
    </lineage>
</organism>
<accession>A0A5B7E6Q0</accession>
<name>A0A5B7E6Q0_PORTR</name>
<comment type="caution">
    <text evidence="2">The sequence shown here is derived from an EMBL/GenBank/DDBJ whole genome shotgun (WGS) entry which is preliminary data.</text>
</comment>